<dbReference type="Gene3D" id="1.10.10.10">
    <property type="entry name" value="Winged helix-like DNA-binding domain superfamily/Winged helix DNA-binding domain"/>
    <property type="match status" value="1"/>
</dbReference>
<dbReference type="InterPro" id="IPR016032">
    <property type="entry name" value="Sig_transdc_resp-reg_C-effctor"/>
</dbReference>
<evidence type="ECO:0000256" key="3">
    <source>
        <dbReference type="ARBA" id="ARBA00023125"/>
    </source>
</evidence>
<comment type="caution">
    <text evidence="8">The sequence shown here is derived from an EMBL/GenBank/DDBJ whole genome shotgun (WGS) entry which is preliminary data.</text>
</comment>
<evidence type="ECO:0000313" key="9">
    <source>
        <dbReference type="Proteomes" id="UP001611580"/>
    </source>
</evidence>
<evidence type="ECO:0000313" key="8">
    <source>
        <dbReference type="EMBL" id="MFI2489090.1"/>
    </source>
</evidence>
<dbReference type="SMART" id="SM01043">
    <property type="entry name" value="BTAD"/>
    <property type="match status" value="1"/>
</dbReference>
<dbReference type="InterPro" id="IPR005158">
    <property type="entry name" value="BTAD"/>
</dbReference>
<dbReference type="Pfam" id="PF00486">
    <property type="entry name" value="Trans_reg_C"/>
    <property type="match status" value="1"/>
</dbReference>
<dbReference type="Gene3D" id="1.25.40.10">
    <property type="entry name" value="Tetratricopeptide repeat domain"/>
    <property type="match status" value="2"/>
</dbReference>
<accession>A0ABW7XPC7</accession>
<keyword evidence="3 5" id="KW-0238">DNA-binding</keyword>
<keyword evidence="4" id="KW-0804">Transcription</keyword>
<dbReference type="InterPro" id="IPR036388">
    <property type="entry name" value="WH-like_DNA-bd_sf"/>
</dbReference>
<evidence type="ECO:0000256" key="6">
    <source>
        <dbReference type="SAM" id="MobiDB-lite"/>
    </source>
</evidence>
<protein>
    <submittedName>
        <fullName evidence="8">BTAD domain-containing putative transcriptional regulator</fullName>
    </submittedName>
</protein>
<comment type="similarity">
    <text evidence="1">Belongs to the AfsR/DnrI/RedD regulatory family.</text>
</comment>
<evidence type="ECO:0000259" key="7">
    <source>
        <dbReference type="PROSITE" id="PS51755"/>
    </source>
</evidence>
<feature type="region of interest" description="Disordered" evidence="6">
    <location>
        <begin position="889"/>
        <end position="924"/>
    </location>
</feature>
<dbReference type="SUPFAM" id="SSF46894">
    <property type="entry name" value="C-terminal effector domain of the bipartite response regulators"/>
    <property type="match status" value="1"/>
</dbReference>
<dbReference type="PANTHER" id="PTHR35807">
    <property type="entry name" value="TRANSCRIPTIONAL REGULATOR REDD-RELATED"/>
    <property type="match status" value="1"/>
</dbReference>
<dbReference type="PRINTS" id="PR00364">
    <property type="entry name" value="DISEASERSIST"/>
</dbReference>
<keyword evidence="9" id="KW-1185">Reference proteome</keyword>
<keyword evidence="2" id="KW-0805">Transcription regulation</keyword>
<name>A0ABW7XPC7_9MICO</name>
<evidence type="ECO:0000256" key="2">
    <source>
        <dbReference type="ARBA" id="ARBA00023015"/>
    </source>
</evidence>
<sequence length="924" mass="98846">MPGTERTRALSVRLLGPFVVTIDGAPLPLSSRLRTLLAVLALDVGHAVSTERIAAAVWGTDRPADTRKAIQVLVTRLRAATGADAVRTTPGGYALDVPPEAVDLHRFETVLARSNAAQERTEEYRLLREALGHWRGLPFEAVDSDVLIADDRPRLLETALQAVERAADVALSDPGQAATDTTTSTPAPDLDELAAGLRELVGLHPLREGLWVRLMAVLDRAGRRTDALAAYQDLYRTLRDELGTQPGEEAQAVHRGLLADDPAQPSPPRMLPPPDAAFRGRAEPLAALDALLDDAPGIAVVDGPGGIGKTTTVLQWAHRAADRFPDGTLFVNLRGYFPTNTPLAPEVAVRTFLDALGIPAGRIPDDADAQTALYRSVLADRRVLVVLDNARDVEQVRPLLPGGRRCVVVVTSRNRLGGLVAVEGAARVALGTLTPSEAEDVLAARLGAARLAAEPAAGDELLALCGGLPLAHVIVAERAAGRPGSPLAAVVRELHRHDSRIAALSADADRPARSVFSWSYRALGDDAARVFRLLGLHPGPHLTVPGVASLGAVTEQRARAAIAELERASLLIELAPGRFTMHELLMDYANELVAADPPQDTGAATVRMLEHYLRAAHQAEEALAPTEDRHRLGAVPDGVVGTIAPTGHDAGLALFDDEGPVFVGMVRRAAATGNPEYTWRLARCLRAFLWARGQIPTLLETGHLALDALETLGDLPEQVACRRWITHALLRLGRLDDAWRTIEPTLPLAESCADDARAWVLNTMAAVLAELGRTDEALDRATQALDLFRRSGDRVGEGRTESAVGLYLRRLGRLDDALAAAQRAFDTLTEADDLWIRAYTRELIGDIQRDRGEPGASADTLRAYTEDLRSLGRETGLAEALDKLAAAYDAAGEPHRAATTRRDAEAVRSGVPAATSSRPPSSTA</sequence>
<organism evidence="8 9">
    <name type="scientific">Promicromonospora kroppenstedtii</name>
    <dbReference type="NCBI Taxonomy" id="440482"/>
    <lineage>
        <taxon>Bacteria</taxon>
        <taxon>Bacillati</taxon>
        <taxon>Actinomycetota</taxon>
        <taxon>Actinomycetes</taxon>
        <taxon>Micrococcales</taxon>
        <taxon>Promicromonosporaceae</taxon>
        <taxon>Promicromonospora</taxon>
    </lineage>
</organism>
<dbReference type="Gene3D" id="3.40.50.300">
    <property type="entry name" value="P-loop containing nucleotide triphosphate hydrolases"/>
    <property type="match status" value="1"/>
</dbReference>
<evidence type="ECO:0000256" key="5">
    <source>
        <dbReference type="PROSITE-ProRule" id="PRU01091"/>
    </source>
</evidence>
<feature type="compositionally biased region" description="Basic and acidic residues" evidence="6">
    <location>
        <begin position="892"/>
        <end position="906"/>
    </location>
</feature>
<dbReference type="InterPro" id="IPR001867">
    <property type="entry name" value="OmpR/PhoB-type_DNA-bd"/>
</dbReference>
<dbReference type="SUPFAM" id="SSF48452">
    <property type="entry name" value="TPR-like"/>
    <property type="match status" value="3"/>
</dbReference>
<dbReference type="InterPro" id="IPR051677">
    <property type="entry name" value="AfsR-DnrI-RedD_regulator"/>
</dbReference>
<proteinExistence type="inferred from homology"/>
<dbReference type="SUPFAM" id="SSF52540">
    <property type="entry name" value="P-loop containing nucleoside triphosphate hydrolases"/>
    <property type="match status" value="1"/>
</dbReference>
<evidence type="ECO:0000256" key="1">
    <source>
        <dbReference type="ARBA" id="ARBA00005820"/>
    </source>
</evidence>
<gene>
    <name evidence="8" type="ORF">ACH47X_19430</name>
</gene>
<dbReference type="PANTHER" id="PTHR35807:SF1">
    <property type="entry name" value="TRANSCRIPTIONAL REGULATOR REDD"/>
    <property type="match status" value="1"/>
</dbReference>
<dbReference type="InterPro" id="IPR027417">
    <property type="entry name" value="P-loop_NTPase"/>
</dbReference>
<dbReference type="InterPro" id="IPR011990">
    <property type="entry name" value="TPR-like_helical_dom_sf"/>
</dbReference>
<dbReference type="RefSeq" id="WP_397406167.1">
    <property type="nucleotide sequence ID" value="NZ_JBIRYI010000012.1"/>
</dbReference>
<dbReference type="EMBL" id="JBIRYI010000012">
    <property type="protein sequence ID" value="MFI2489090.1"/>
    <property type="molecule type" value="Genomic_DNA"/>
</dbReference>
<evidence type="ECO:0000256" key="4">
    <source>
        <dbReference type="ARBA" id="ARBA00023163"/>
    </source>
</evidence>
<feature type="compositionally biased region" description="Low complexity" evidence="6">
    <location>
        <begin position="912"/>
        <end position="924"/>
    </location>
</feature>
<dbReference type="CDD" id="cd15831">
    <property type="entry name" value="BTAD"/>
    <property type="match status" value="1"/>
</dbReference>
<dbReference type="SMART" id="SM00862">
    <property type="entry name" value="Trans_reg_C"/>
    <property type="match status" value="1"/>
</dbReference>
<reference evidence="8 9" key="1">
    <citation type="submission" date="2024-10" db="EMBL/GenBank/DDBJ databases">
        <title>The Natural Products Discovery Center: Release of the First 8490 Sequenced Strains for Exploring Actinobacteria Biosynthetic Diversity.</title>
        <authorList>
            <person name="Kalkreuter E."/>
            <person name="Kautsar S.A."/>
            <person name="Yang D."/>
            <person name="Bader C.D."/>
            <person name="Teijaro C.N."/>
            <person name="Fluegel L."/>
            <person name="Davis C.M."/>
            <person name="Simpson J.R."/>
            <person name="Lauterbach L."/>
            <person name="Steele A.D."/>
            <person name="Gui C."/>
            <person name="Meng S."/>
            <person name="Li G."/>
            <person name="Viehrig K."/>
            <person name="Ye F."/>
            <person name="Su P."/>
            <person name="Kiefer A.F."/>
            <person name="Nichols A."/>
            <person name="Cepeda A.J."/>
            <person name="Yan W."/>
            <person name="Fan B."/>
            <person name="Jiang Y."/>
            <person name="Adhikari A."/>
            <person name="Zheng C.-J."/>
            <person name="Schuster L."/>
            <person name="Cowan T.M."/>
            <person name="Smanski M.J."/>
            <person name="Chevrette M.G."/>
            <person name="De Carvalho L.P.S."/>
            <person name="Shen B."/>
        </authorList>
    </citation>
    <scope>NUCLEOTIDE SEQUENCE [LARGE SCALE GENOMIC DNA]</scope>
    <source>
        <strain evidence="8 9">NPDC019481</strain>
    </source>
</reference>
<feature type="domain" description="OmpR/PhoB-type" evidence="7">
    <location>
        <begin position="2"/>
        <end position="97"/>
    </location>
</feature>
<dbReference type="CDD" id="cd00383">
    <property type="entry name" value="trans_reg_C"/>
    <property type="match status" value="1"/>
</dbReference>
<dbReference type="Proteomes" id="UP001611580">
    <property type="component" value="Unassembled WGS sequence"/>
</dbReference>
<dbReference type="PROSITE" id="PS51755">
    <property type="entry name" value="OMPR_PHOB"/>
    <property type="match status" value="1"/>
</dbReference>
<feature type="DNA-binding region" description="OmpR/PhoB-type" evidence="5">
    <location>
        <begin position="2"/>
        <end position="97"/>
    </location>
</feature>
<dbReference type="Pfam" id="PF13424">
    <property type="entry name" value="TPR_12"/>
    <property type="match status" value="1"/>
</dbReference>
<dbReference type="Pfam" id="PF03704">
    <property type="entry name" value="BTAD"/>
    <property type="match status" value="1"/>
</dbReference>